<dbReference type="InterPro" id="IPR021109">
    <property type="entry name" value="Peptidase_aspartic_dom_sf"/>
</dbReference>
<evidence type="ECO:0000256" key="5">
    <source>
        <dbReference type="ARBA" id="ARBA00023268"/>
    </source>
</evidence>
<dbReference type="GO" id="GO:0016779">
    <property type="term" value="F:nucleotidyltransferase activity"/>
    <property type="evidence" value="ECO:0007669"/>
    <property type="project" value="UniProtKB-KW"/>
</dbReference>
<evidence type="ECO:0000256" key="1">
    <source>
        <dbReference type="ARBA" id="ARBA00022679"/>
    </source>
</evidence>
<dbReference type="SUPFAM" id="SSF50630">
    <property type="entry name" value="Acid proteases"/>
    <property type="match status" value="1"/>
</dbReference>
<dbReference type="Proteomes" id="UP000225706">
    <property type="component" value="Unassembled WGS sequence"/>
</dbReference>
<proteinExistence type="predicted"/>
<evidence type="ECO:0000256" key="2">
    <source>
        <dbReference type="ARBA" id="ARBA00022695"/>
    </source>
</evidence>
<evidence type="ECO:0000259" key="6">
    <source>
        <dbReference type="Pfam" id="PF17919"/>
    </source>
</evidence>
<dbReference type="OrthoDB" id="5982225at2759"/>
<dbReference type="InterPro" id="IPR043502">
    <property type="entry name" value="DNA/RNA_pol_sf"/>
</dbReference>
<organism evidence="8 9">
    <name type="scientific">Stylophora pistillata</name>
    <name type="common">Smooth cauliflower coral</name>
    <dbReference type="NCBI Taxonomy" id="50429"/>
    <lineage>
        <taxon>Eukaryota</taxon>
        <taxon>Metazoa</taxon>
        <taxon>Cnidaria</taxon>
        <taxon>Anthozoa</taxon>
        <taxon>Hexacorallia</taxon>
        <taxon>Scleractinia</taxon>
        <taxon>Astrocoeniina</taxon>
        <taxon>Pocilloporidae</taxon>
        <taxon>Stylophora</taxon>
    </lineage>
</organism>
<dbReference type="EMBL" id="LSMT01000567">
    <property type="protein sequence ID" value="PFX16185.1"/>
    <property type="molecule type" value="Genomic_DNA"/>
</dbReference>
<feature type="domain" description="Mutator-like transposase" evidence="7">
    <location>
        <begin position="449"/>
        <end position="526"/>
    </location>
</feature>
<reference evidence="9" key="1">
    <citation type="journal article" date="2017" name="bioRxiv">
        <title>Comparative analysis of the genomes of Stylophora pistillata and Acropora digitifera provides evidence for extensive differences between species of corals.</title>
        <authorList>
            <person name="Voolstra C.R."/>
            <person name="Li Y."/>
            <person name="Liew Y.J."/>
            <person name="Baumgarten S."/>
            <person name="Zoccola D."/>
            <person name="Flot J.-F."/>
            <person name="Tambutte S."/>
            <person name="Allemand D."/>
            <person name="Aranda M."/>
        </authorList>
    </citation>
    <scope>NUCLEOTIDE SEQUENCE [LARGE SCALE GENOMIC DNA]</scope>
</reference>
<sequence length="794" mass="87569">MEVDTGAGASVMSYADYERNFKYLALRPVNRSFHAYTGTPLDVAGQVLVDVAYNGQQMTLPLLIVQAKWHAPPLFGRAWMTQIHLDWHNLFSPSHGQLAVGQENDERIEHLKEQYAEIFKVELGTVKGVTATLHLKENAKPVSQRARPVPYAIRPAVEKELKRMEEEGVIEPVEVSEWATPIASVPKTDGSVRVCGDYKGGLQPTDEKVKAIREAPSPSNVTELLSFLGMLAAFSNFIPKLSTMAYPLYGLLGNRPWNWTSSCEQAFSNVKQVLTSETTLTHYNPELPVELSIDASPHGLGTVIMYVYSNGIRCPIAYTSQTLNKHEQRCSNCHHENELKTSKRLGGVGGGAHEVNRRSVLASQKLGQTGLAEFCAKMNFCPRVTKKSYNDHLIQIEKAAVEHARTQMQDAARRLLDLTKNKQHNSIVDENGTELAKCRARDHMDKASQEYKDWKVSHTNCHINQSTSSEDMEASAAVEMFGRSVEKLHLKYTTFVRDGDSSSFGQVREGMTAKFGDKYPVVKEVCGPRAEENGCSKTTFVGVRKVRIAVCETVAVFNTGAASKAVTMDLSGVNPGQSMLRALRDQDKRRIITAGRKVSVNFTTIELLDPTFKIKAAMTPNDGKLTIFKENREIVIQYDAIDTTALLLLPSPSPVCVCPSSNPSSPFTHSFPASSVNISPVCSLLVIQPVLVNSSILMHKRAVSLNLLDVIQATQTSSPSTKQPTMKDKAEKIQETLGKILMQIDTRIVVHCSTRETHAPDAVQAIETAQLIANTAFYCNCGMHIFSGREGSSS</sequence>
<evidence type="ECO:0000256" key="4">
    <source>
        <dbReference type="ARBA" id="ARBA00022759"/>
    </source>
</evidence>
<protein>
    <submittedName>
        <fullName evidence="8">Uncharacterized protein K02A2.6</fullName>
    </submittedName>
</protein>
<dbReference type="InterPro" id="IPR050951">
    <property type="entry name" value="Retrovirus_Pol_polyprotein"/>
</dbReference>
<keyword evidence="4" id="KW-0378">Hydrolase</keyword>
<dbReference type="InterPro" id="IPR041577">
    <property type="entry name" value="RT_RNaseH_2"/>
</dbReference>
<dbReference type="PANTHER" id="PTHR37984:SF5">
    <property type="entry name" value="PROTEIN NYNRIN-LIKE"/>
    <property type="match status" value="1"/>
</dbReference>
<dbReference type="Gene3D" id="3.30.70.270">
    <property type="match status" value="1"/>
</dbReference>
<keyword evidence="4" id="KW-0255">Endonuclease</keyword>
<dbReference type="STRING" id="50429.A0A2B4RIV1"/>
<keyword evidence="5" id="KW-0511">Multifunctional enzyme</keyword>
<dbReference type="PANTHER" id="PTHR37984">
    <property type="entry name" value="PROTEIN CBG26694"/>
    <property type="match status" value="1"/>
</dbReference>
<comment type="caution">
    <text evidence="8">The sequence shown here is derived from an EMBL/GenBank/DDBJ whole genome shotgun (WGS) entry which is preliminary data.</text>
</comment>
<dbReference type="FunFam" id="3.30.70.270:FF:000020">
    <property type="entry name" value="Transposon Tf2-6 polyprotein-like Protein"/>
    <property type="match status" value="1"/>
</dbReference>
<dbReference type="GO" id="GO:0004519">
    <property type="term" value="F:endonuclease activity"/>
    <property type="evidence" value="ECO:0007669"/>
    <property type="project" value="UniProtKB-KW"/>
</dbReference>
<evidence type="ECO:0000313" key="8">
    <source>
        <dbReference type="EMBL" id="PFX16185.1"/>
    </source>
</evidence>
<feature type="domain" description="Reverse transcriptase/retrotransposon-derived protein RNase H-like" evidence="6">
    <location>
        <begin position="259"/>
        <end position="336"/>
    </location>
</feature>
<evidence type="ECO:0000313" key="9">
    <source>
        <dbReference type="Proteomes" id="UP000225706"/>
    </source>
</evidence>
<dbReference type="InterPro" id="IPR043128">
    <property type="entry name" value="Rev_trsase/Diguanyl_cyclase"/>
</dbReference>
<accession>A0A2B4RIV1</accession>
<dbReference type="InterPro" id="IPR049012">
    <property type="entry name" value="Mutator_transp_dom"/>
</dbReference>
<dbReference type="Pfam" id="PF17919">
    <property type="entry name" value="RT_RNaseH_2"/>
    <property type="match status" value="1"/>
</dbReference>
<dbReference type="SUPFAM" id="SSF56672">
    <property type="entry name" value="DNA/RNA polymerases"/>
    <property type="match status" value="1"/>
</dbReference>
<dbReference type="AlphaFoldDB" id="A0A2B4RIV1"/>
<evidence type="ECO:0000256" key="3">
    <source>
        <dbReference type="ARBA" id="ARBA00022722"/>
    </source>
</evidence>
<evidence type="ECO:0000259" key="7">
    <source>
        <dbReference type="Pfam" id="PF20700"/>
    </source>
</evidence>
<dbReference type="Pfam" id="PF20700">
    <property type="entry name" value="Mutator"/>
    <property type="match status" value="1"/>
</dbReference>
<name>A0A2B4RIV1_STYPI</name>
<keyword evidence="2" id="KW-0548">Nucleotidyltransferase</keyword>
<keyword evidence="9" id="KW-1185">Reference proteome</keyword>
<keyword evidence="3" id="KW-0540">Nuclease</keyword>
<keyword evidence="1" id="KW-0808">Transferase</keyword>
<gene>
    <name evidence="8" type="primary">K02A2.6</name>
    <name evidence="8" type="ORF">AWC38_SpisGene19551</name>
</gene>
<dbReference type="Gene3D" id="3.10.10.10">
    <property type="entry name" value="HIV Type 1 Reverse Transcriptase, subunit A, domain 1"/>
    <property type="match status" value="1"/>
</dbReference>